<name>A0ABR2H409_9EUKA</name>
<accession>A0ABR2H409</accession>
<comment type="caution">
    <text evidence="1">The sequence shown here is derived from an EMBL/GenBank/DDBJ whole genome shotgun (WGS) entry which is preliminary data.</text>
</comment>
<evidence type="ECO:0000313" key="2">
    <source>
        <dbReference type="Proteomes" id="UP001470230"/>
    </source>
</evidence>
<sequence length="121" mass="14448">MFFGWKKEYESSSYYKYMISDPYDDDIDFEEGCKFVSLPESTFGISYHRYFLNEMPCCYLIDWINDVLVECKKKNILSELLIASENQVDCYKIEKDDTKSIGEIVRCRYIELLVDFEDNSE</sequence>
<evidence type="ECO:0000313" key="1">
    <source>
        <dbReference type="EMBL" id="KAK8840317.1"/>
    </source>
</evidence>
<keyword evidence="2" id="KW-1185">Reference proteome</keyword>
<protein>
    <submittedName>
        <fullName evidence="1">Uncharacterized protein</fullName>
    </submittedName>
</protein>
<reference evidence="1 2" key="1">
    <citation type="submission" date="2024-04" db="EMBL/GenBank/DDBJ databases">
        <title>Tritrichomonas musculus Genome.</title>
        <authorList>
            <person name="Alves-Ferreira E."/>
            <person name="Grigg M."/>
            <person name="Lorenzi H."/>
            <person name="Galac M."/>
        </authorList>
    </citation>
    <scope>NUCLEOTIDE SEQUENCE [LARGE SCALE GENOMIC DNA]</scope>
    <source>
        <strain evidence="1 2">EAF2021</strain>
    </source>
</reference>
<dbReference type="EMBL" id="JAPFFF010000047">
    <property type="protein sequence ID" value="KAK8840317.1"/>
    <property type="molecule type" value="Genomic_DNA"/>
</dbReference>
<proteinExistence type="predicted"/>
<gene>
    <name evidence="1" type="ORF">M9Y10_030873</name>
</gene>
<organism evidence="1 2">
    <name type="scientific">Tritrichomonas musculus</name>
    <dbReference type="NCBI Taxonomy" id="1915356"/>
    <lineage>
        <taxon>Eukaryota</taxon>
        <taxon>Metamonada</taxon>
        <taxon>Parabasalia</taxon>
        <taxon>Tritrichomonadida</taxon>
        <taxon>Tritrichomonadidae</taxon>
        <taxon>Tritrichomonas</taxon>
    </lineage>
</organism>
<dbReference type="Proteomes" id="UP001470230">
    <property type="component" value="Unassembled WGS sequence"/>
</dbReference>